<proteinExistence type="predicted"/>
<gene>
    <name evidence="1" type="ordered locus">UWK_00912</name>
</gene>
<evidence type="ECO:0000313" key="2">
    <source>
        <dbReference type="Proteomes" id="UP000011721"/>
    </source>
</evidence>
<dbReference type="PATRIC" id="fig|1167006.5.peg.1024"/>
<dbReference type="InterPro" id="IPR012349">
    <property type="entry name" value="Split_barrel_FMN-bd"/>
</dbReference>
<dbReference type="AlphaFoldDB" id="M1PM35"/>
<dbReference type="HOGENOM" id="CLU_135509_0_0_7"/>
<dbReference type="SUPFAM" id="SSF50475">
    <property type="entry name" value="FMN-binding split barrel"/>
    <property type="match status" value="1"/>
</dbReference>
<dbReference type="EMBL" id="CP003985">
    <property type="protein sequence ID" value="AGF77486.1"/>
    <property type="molecule type" value="Genomic_DNA"/>
</dbReference>
<name>M1PM35_DESSD</name>
<accession>M1PM35</accession>
<dbReference type="OrthoDB" id="5396728at2"/>
<protein>
    <submittedName>
        <fullName evidence="1">Pyridoxamine 5''-phosphate oxidase</fullName>
    </submittedName>
</protein>
<organism evidence="1 2">
    <name type="scientific">Desulfocapsa sulfexigens (strain DSM 10523 / SB164P1)</name>
    <dbReference type="NCBI Taxonomy" id="1167006"/>
    <lineage>
        <taxon>Bacteria</taxon>
        <taxon>Pseudomonadati</taxon>
        <taxon>Thermodesulfobacteriota</taxon>
        <taxon>Desulfobulbia</taxon>
        <taxon>Desulfobulbales</taxon>
        <taxon>Desulfocapsaceae</taxon>
        <taxon>Desulfocapsa</taxon>
    </lineage>
</organism>
<sequence length="131" mass="14877">MNLETYFSEIKGIGVMATSDKNGVVDTAIYSRPHVQGKDELAFIMRDRLTHKNLQENNHASYLFLEDGQGYSGVRLFLSKIDESSDQELISSLSRRHSSPENDKQQGEKFLVRFRVERVLTLVGGNDVIIE</sequence>
<dbReference type="Proteomes" id="UP000011721">
    <property type="component" value="Chromosome"/>
</dbReference>
<dbReference type="RefSeq" id="WP_015403182.1">
    <property type="nucleotide sequence ID" value="NC_020304.1"/>
</dbReference>
<reference evidence="2" key="1">
    <citation type="journal article" date="2013" name="Stand. Genomic Sci.">
        <title>Complete genome sequence of Desulfocapsa sulfexigens, a marine deltaproteobacterium specialized in disproportionating inorganic sulfur compounds.</title>
        <authorList>
            <person name="Finster K.W."/>
            <person name="Kjeldsen K.U."/>
            <person name="Kube M."/>
            <person name="Reinhardt R."/>
            <person name="Mussmann M."/>
            <person name="Amann R."/>
            <person name="Schreiber L."/>
        </authorList>
    </citation>
    <scope>NUCLEOTIDE SEQUENCE [LARGE SCALE GENOMIC DNA]</scope>
    <source>
        <strain evidence="2">DSM 10523 / SB164P1</strain>
    </source>
</reference>
<dbReference type="STRING" id="1167006.UWK_00912"/>
<dbReference type="KEGG" id="dsf:UWK_00912"/>
<evidence type="ECO:0000313" key="1">
    <source>
        <dbReference type="EMBL" id="AGF77486.1"/>
    </source>
</evidence>
<keyword evidence="2" id="KW-1185">Reference proteome</keyword>
<dbReference type="eggNOG" id="COG0748">
    <property type="taxonomic scope" value="Bacteria"/>
</dbReference>
<dbReference type="Gene3D" id="2.30.110.10">
    <property type="entry name" value="Electron Transport, Fmn-binding Protein, Chain A"/>
    <property type="match status" value="1"/>
</dbReference>